<gene>
    <name evidence="2" type="ORF">B0T20DRAFT_17185</name>
</gene>
<dbReference type="EMBL" id="JAUTDP010000001">
    <property type="protein sequence ID" value="KAK3403102.1"/>
    <property type="molecule type" value="Genomic_DNA"/>
</dbReference>
<comment type="caution">
    <text evidence="2">The sequence shown here is derived from an EMBL/GenBank/DDBJ whole genome shotgun (WGS) entry which is preliminary data.</text>
</comment>
<name>A0AAE0UGB3_SORBR</name>
<reference evidence="2" key="1">
    <citation type="journal article" date="2023" name="Mol. Phylogenet. Evol.">
        <title>Genome-scale phylogeny and comparative genomics of the fungal order Sordariales.</title>
        <authorList>
            <person name="Hensen N."/>
            <person name="Bonometti L."/>
            <person name="Westerberg I."/>
            <person name="Brannstrom I.O."/>
            <person name="Guillou S."/>
            <person name="Cros-Aarteil S."/>
            <person name="Calhoun S."/>
            <person name="Haridas S."/>
            <person name="Kuo A."/>
            <person name="Mondo S."/>
            <person name="Pangilinan J."/>
            <person name="Riley R."/>
            <person name="LaButti K."/>
            <person name="Andreopoulos B."/>
            <person name="Lipzen A."/>
            <person name="Chen C."/>
            <person name="Yan M."/>
            <person name="Daum C."/>
            <person name="Ng V."/>
            <person name="Clum A."/>
            <person name="Steindorff A."/>
            <person name="Ohm R.A."/>
            <person name="Martin F."/>
            <person name="Silar P."/>
            <person name="Natvig D.O."/>
            <person name="Lalanne C."/>
            <person name="Gautier V."/>
            <person name="Ament-Velasquez S.L."/>
            <person name="Kruys A."/>
            <person name="Hutchinson M.I."/>
            <person name="Powell A.J."/>
            <person name="Barry K."/>
            <person name="Miller A.N."/>
            <person name="Grigoriev I.V."/>
            <person name="Debuchy R."/>
            <person name="Gladieux P."/>
            <person name="Hiltunen Thoren M."/>
            <person name="Johannesson H."/>
        </authorList>
    </citation>
    <scope>NUCLEOTIDE SEQUENCE</scope>
    <source>
        <strain evidence="2">FGSC 1904</strain>
    </source>
</reference>
<protein>
    <submittedName>
        <fullName evidence="2">Uncharacterized protein</fullName>
    </submittedName>
</protein>
<evidence type="ECO:0000313" key="3">
    <source>
        <dbReference type="Proteomes" id="UP001281003"/>
    </source>
</evidence>
<reference evidence="2" key="2">
    <citation type="submission" date="2023-07" db="EMBL/GenBank/DDBJ databases">
        <authorList>
            <consortium name="Lawrence Berkeley National Laboratory"/>
            <person name="Haridas S."/>
            <person name="Hensen N."/>
            <person name="Bonometti L."/>
            <person name="Westerberg I."/>
            <person name="Brannstrom I.O."/>
            <person name="Guillou S."/>
            <person name="Cros-Aarteil S."/>
            <person name="Calhoun S."/>
            <person name="Kuo A."/>
            <person name="Mondo S."/>
            <person name="Pangilinan J."/>
            <person name="Riley R."/>
            <person name="LaButti K."/>
            <person name="Andreopoulos B."/>
            <person name="Lipzen A."/>
            <person name="Chen C."/>
            <person name="Yanf M."/>
            <person name="Daum C."/>
            <person name="Ng V."/>
            <person name="Clum A."/>
            <person name="Steindorff A."/>
            <person name="Ohm R."/>
            <person name="Martin F."/>
            <person name="Silar P."/>
            <person name="Natvig D."/>
            <person name="Lalanne C."/>
            <person name="Gautier V."/>
            <person name="Ament-velasquez S.L."/>
            <person name="Kruys A."/>
            <person name="Hutchinson M.I."/>
            <person name="Powell A.J."/>
            <person name="Barry K."/>
            <person name="Miller A.N."/>
            <person name="Grigoriev I.V."/>
            <person name="Debuchy R."/>
            <person name="Gladieux P."/>
            <person name="Thoren M.H."/>
            <person name="Johannesson H."/>
        </authorList>
    </citation>
    <scope>NUCLEOTIDE SEQUENCE</scope>
    <source>
        <strain evidence="2">FGSC 1904</strain>
    </source>
</reference>
<keyword evidence="1" id="KW-0732">Signal</keyword>
<evidence type="ECO:0000256" key="1">
    <source>
        <dbReference type="SAM" id="SignalP"/>
    </source>
</evidence>
<dbReference type="AlphaFoldDB" id="A0AAE0UGB3"/>
<dbReference type="Proteomes" id="UP001281003">
    <property type="component" value="Unassembled WGS sequence"/>
</dbReference>
<keyword evidence="3" id="KW-1185">Reference proteome</keyword>
<accession>A0AAE0UGB3</accession>
<feature type="chain" id="PRO_5042026426" evidence="1">
    <location>
        <begin position="20"/>
        <end position="172"/>
    </location>
</feature>
<sequence length="172" mass="18535">MFGLKPFAVVSLLFGAVFAAPAPAPVATASLTDSNGKRVILKRGEGIHLVNCEGLHYGTGTASGQISAVVYCANDSDCNNLAVGHLEKDVCVKKFSNDPGVFNIWEGSTQSCTFSTGVTFTWYIPSNAQTLPDYSYVGTASNGYRTFAGYKDDKHLGVNYMSRQCQNIYYCL</sequence>
<organism evidence="2 3">
    <name type="scientific">Sordaria brevicollis</name>
    <dbReference type="NCBI Taxonomy" id="83679"/>
    <lineage>
        <taxon>Eukaryota</taxon>
        <taxon>Fungi</taxon>
        <taxon>Dikarya</taxon>
        <taxon>Ascomycota</taxon>
        <taxon>Pezizomycotina</taxon>
        <taxon>Sordariomycetes</taxon>
        <taxon>Sordariomycetidae</taxon>
        <taxon>Sordariales</taxon>
        <taxon>Sordariaceae</taxon>
        <taxon>Sordaria</taxon>
    </lineage>
</organism>
<proteinExistence type="predicted"/>
<evidence type="ECO:0000313" key="2">
    <source>
        <dbReference type="EMBL" id="KAK3403102.1"/>
    </source>
</evidence>
<feature type="signal peptide" evidence="1">
    <location>
        <begin position="1"/>
        <end position="19"/>
    </location>
</feature>